<protein>
    <submittedName>
        <fullName evidence="6">FABP domain-containing protein</fullName>
    </submittedName>
</protein>
<feature type="domain" description="Cytosolic fatty-acid binding proteins" evidence="4">
    <location>
        <begin position="6"/>
        <end position="23"/>
    </location>
</feature>
<dbReference type="InterPro" id="IPR000566">
    <property type="entry name" value="Lipocln_cytosolic_FA-bd_dom"/>
</dbReference>
<evidence type="ECO:0000256" key="2">
    <source>
        <dbReference type="ARBA" id="ARBA00023121"/>
    </source>
</evidence>
<dbReference type="FunFam" id="2.40.128.20:FF:000001">
    <property type="entry name" value="Fatty acid-binding protein, adipocyte"/>
    <property type="match status" value="1"/>
</dbReference>
<proteinExistence type="inferred from homology"/>
<evidence type="ECO:0000256" key="1">
    <source>
        <dbReference type="ARBA" id="ARBA00008390"/>
    </source>
</evidence>
<accession>A0AA85K577</accession>
<dbReference type="PANTHER" id="PTHR11955">
    <property type="entry name" value="FATTY ACID BINDING PROTEIN"/>
    <property type="match status" value="1"/>
</dbReference>
<dbReference type="InterPro" id="IPR012674">
    <property type="entry name" value="Calycin"/>
</dbReference>
<dbReference type="Pfam" id="PF00061">
    <property type="entry name" value="Lipocalin"/>
    <property type="match status" value="1"/>
</dbReference>
<evidence type="ECO:0000313" key="5">
    <source>
        <dbReference type="Proteomes" id="UP000050795"/>
    </source>
</evidence>
<dbReference type="Proteomes" id="UP000050795">
    <property type="component" value="Unassembled WGS sequence"/>
</dbReference>
<reference evidence="5" key="1">
    <citation type="submission" date="2022-06" db="EMBL/GenBank/DDBJ databases">
        <authorList>
            <person name="Berger JAMES D."/>
            <person name="Berger JAMES D."/>
        </authorList>
    </citation>
    <scope>NUCLEOTIDE SEQUENCE [LARGE SCALE GENOMIC DNA]</scope>
</reference>
<dbReference type="Gene3D" id="2.40.128.20">
    <property type="match status" value="1"/>
</dbReference>
<dbReference type="GO" id="GO:0008289">
    <property type="term" value="F:lipid binding"/>
    <property type="evidence" value="ECO:0007669"/>
    <property type="project" value="UniProtKB-KW"/>
</dbReference>
<dbReference type="InterPro" id="IPR000463">
    <property type="entry name" value="Fatty_acid-bd"/>
</dbReference>
<comment type="similarity">
    <text evidence="1 3">Belongs to the calycin superfamily. Fatty-acid binding protein (FABP) family.</text>
</comment>
<evidence type="ECO:0000259" key="4">
    <source>
        <dbReference type="PROSITE" id="PS00214"/>
    </source>
</evidence>
<dbReference type="AlphaFoldDB" id="A0AA85K577"/>
<name>A0AA85K577_TRIRE</name>
<keyword evidence="2" id="KW-0446">Lipid-binding</keyword>
<evidence type="ECO:0000313" key="6">
    <source>
        <dbReference type="WBParaSite" id="TREG1_73920.1"/>
    </source>
</evidence>
<dbReference type="SUPFAM" id="SSF50814">
    <property type="entry name" value="Lipocalins"/>
    <property type="match status" value="1"/>
</dbReference>
<keyword evidence="3" id="KW-0813">Transport</keyword>
<dbReference type="PROSITE" id="PS00214">
    <property type="entry name" value="FABP"/>
    <property type="match status" value="1"/>
</dbReference>
<reference evidence="6" key="2">
    <citation type="submission" date="2023-11" db="UniProtKB">
        <authorList>
            <consortium name="WormBaseParasite"/>
        </authorList>
    </citation>
    <scope>IDENTIFICATION</scope>
</reference>
<dbReference type="InterPro" id="IPR031259">
    <property type="entry name" value="ILBP"/>
</dbReference>
<evidence type="ECO:0000256" key="3">
    <source>
        <dbReference type="RuleBase" id="RU003696"/>
    </source>
</evidence>
<dbReference type="WBParaSite" id="TREG1_73920.1">
    <property type="protein sequence ID" value="TREG1_73920.1"/>
    <property type="gene ID" value="TREG1_73920"/>
</dbReference>
<dbReference type="PRINTS" id="PR00178">
    <property type="entry name" value="FATTYACIDBP"/>
</dbReference>
<organism evidence="5 6">
    <name type="scientific">Trichobilharzia regenti</name>
    <name type="common">Nasal bird schistosome</name>
    <dbReference type="NCBI Taxonomy" id="157069"/>
    <lineage>
        <taxon>Eukaryota</taxon>
        <taxon>Metazoa</taxon>
        <taxon>Spiralia</taxon>
        <taxon>Lophotrochozoa</taxon>
        <taxon>Platyhelminthes</taxon>
        <taxon>Trematoda</taxon>
        <taxon>Digenea</taxon>
        <taxon>Strigeidida</taxon>
        <taxon>Schistosomatoidea</taxon>
        <taxon>Schistosomatidae</taxon>
        <taxon>Trichobilharzia</taxon>
    </lineage>
</organism>
<dbReference type="CDD" id="cd00742">
    <property type="entry name" value="FABP"/>
    <property type="match status" value="1"/>
</dbReference>
<sequence length="135" mass="15280">MSSFLGKWKLSESHNFDAVMSKLGVSWATRQIGNTLTPTVTFSMDGDKMTMLTESTFKNTTCTFKFGEEFDEKTSDGRNVKSTVTKNSESKLTQVQVDPKNTTTIIREVEGDMMNTWRKSPSTFNLIMKVKTLQQ</sequence>
<keyword evidence="5" id="KW-1185">Reference proteome</keyword>